<gene>
    <name evidence="1" type="ORF">F0P94_19530</name>
</gene>
<organism evidence="1 2">
    <name type="scientific">Adhaeribacter soli</name>
    <dbReference type="NCBI Taxonomy" id="2607655"/>
    <lineage>
        <taxon>Bacteria</taxon>
        <taxon>Pseudomonadati</taxon>
        <taxon>Bacteroidota</taxon>
        <taxon>Cytophagia</taxon>
        <taxon>Cytophagales</taxon>
        <taxon>Hymenobacteraceae</taxon>
        <taxon>Adhaeribacter</taxon>
    </lineage>
</organism>
<dbReference type="EMBL" id="VTWT01000016">
    <property type="protein sequence ID" value="KAA9324919.1"/>
    <property type="molecule type" value="Genomic_DNA"/>
</dbReference>
<reference evidence="1 2" key="1">
    <citation type="submission" date="2019-09" db="EMBL/GenBank/DDBJ databases">
        <title>Genome sequence of Adhaeribacter sp. M2.</title>
        <authorList>
            <person name="Srinivasan S."/>
        </authorList>
    </citation>
    <scope>NUCLEOTIDE SEQUENCE [LARGE SCALE GENOMIC DNA]</scope>
    <source>
        <strain evidence="1 2">M2</strain>
    </source>
</reference>
<sequence>MIKHLALFISFLAIFLVSCQEIIEPNITGEKINLLFPADSSLIKRMPIVFQWDELEGARNYRVQIGSPTVNRPSDLFLDTLVNDNKLKLTLPQGDYEWQVRGGNSEYFTEYSRGRFKIDSTAIVNNEVVQLLSPLNNSYVNNSKVTFQWVNLASADKYIFEVISTPSFDTIVYNNKINKTLAGVDNSFQWRVTALTATGTKTSVTYIFHLDRVNPNIPVLFTQADTLLTPPAILRWQRKDSDVSYDSLFIYLSDQTTLMTGFPKRVNASYFKLDNSLNLNSGNYYWGIKSVDRANNVSTMPNKRKFIVR</sequence>
<evidence type="ECO:0000313" key="1">
    <source>
        <dbReference type="EMBL" id="KAA9324919.1"/>
    </source>
</evidence>
<protein>
    <submittedName>
        <fullName evidence="1">Uncharacterized protein</fullName>
    </submittedName>
</protein>
<keyword evidence="2" id="KW-1185">Reference proteome</keyword>
<dbReference type="AlphaFoldDB" id="A0A5N1II18"/>
<dbReference type="Proteomes" id="UP000326570">
    <property type="component" value="Unassembled WGS sequence"/>
</dbReference>
<evidence type="ECO:0000313" key="2">
    <source>
        <dbReference type="Proteomes" id="UP000326570"/>
    </source>
</evidence>
<dbReference type="PROSITE" id="PS51257">
    <property type="entry name" value="PROKAR_LIPOPROTEIN"/>
    <property type="match status" value="1"/>
</dbReference>
<accession>A0A5N1II18</accession>
<dbReference type="InterPro" id="IPR013783">
    <property type="entry name" value="Ig-like_fold"/>
</dbReference>
<dbReference type="RefSeq" id="WP_150906265.1">
    <property type="nucleotide sequence ID" value="NZ_VTWT01000016.1"/>
</dbReference>
<name>A0A5N1II18_9BACT</name>
<proteinExistence type="predicted"/>
<comment type="caution">
    <text evidence="1">The sequence shown here is derived from an EMBL/GenBank/DDBJ whole genome shotgun (WGS) entry which is preliminary data.</text>
</comment>
<dbReference type="Gene3D" id="2.60.40.10">
    <property type="entry name" value="Immunoglobulins"/>
    <property type="match status" value="2"/>
</dbReference>